<accession>A0A1H3TTN4</accession>
<dbReference type="RefSeq" id="WP_019600189.1">
    <property type="nucleotide sequence ID" value="NZ_FNQC01000020.1"/>
</dbReference>
<keyword evidence="3" id="KW-1185">Reference proteome</keyword>
<dbReference type="EMBL" id="FNQC01000020">
    <property type="protein sequence ID" value="SDZ52689.1"/>
    <property type="molecule type" value="Genomic_DNA"/>
</dbReference>
<name>A0A1H3TTN4_9BACT</name>
<proteinExistence type="predicted"/>
<gene>
    <name evidence="2" type="ORF">SAMN05444412_12048</name>
</gene>
<organism evidence="2 3">
    <name type="scientific">Rhodonellum ikkaensis</name>
    <dbReference type="NCBI Taxonomy" id="336829"/>
    <lineage>
        <taxon>Bacteria</taxon>
        <taxon>Pseudomonadati</taxon>
        <taxon>Bacteroidota</taxon>
        <taxon>Cytophagia</taxon>
        <taxon>Cytophagales</taxon>
        <taxon>Cytophagaceae</taxon>
        <taxon>Rhodonellum</taxon>
    </lineage>
</organism>
<evidence type="ECO:0000313" key="3">
    <source>
        <dbReference type="Proteomes" id="UP000199663"/>
    </source>
</evidence>
<comment type="caution">
    <text evidence="2">The sequence shown here is derived from an EMBL/GenBank/DDBJ whole genome shotgun (WGS) entry which is preliminary data.</text>
</comment>
<dbReference type="Proteomes" id="UP000199663">
    <property type="component" value="Unassembled WGS sequence"/>
</dbReference>
<evidence type="ECO:0000313" key="2">
    <source>
        <dbReference type="EMBL" id="SDZ52689.1"/>
    </source>
</evidence>
<dbReference type="InterPro" id="IPR045523">
    <property type="entry name" value="GASH"/>
</dbReference>
<protein>
    <recommendedName>
        <fullName evidence="1">GTPase-associated system helical domain-containing protein</fullName>
    </recommendedName>
</protein>
<feature type="domain" description="GTPase-associated system helical" evidence="1">
    <location>
        <begin position="10"/>
        <end position="415"/>
    </location>
</feature>
<evidence type="ECO:0000259" key="1">
    <source>
        <dbReference type="Pfam" id="PF19994"/>
    </source>
</evidence>
<sequence>MDDNFLQLTLKSGLFDIGDKEERLKWLQQSVTALVKILKKDYSLLPKYSLVALDPNISDKEPILNDVEKIVTKYWTALRGKYPDMPRNIHRGVILNALMELGSEDPVAARIIYLTSSNFFPFAKLGKEKDIVFTLLTELGEISETHAVKEWSLIEEEPKLKLGSLKINDLKFGKVELDKEDLQEKLFAALANSPQGHGPQHGGQSSWGQSFSNKSSVAIAESFNSALSELNKSLSPATLEDPINKFFTSFKKSLDENLKSSFASIVAVERRSKLLWWKETLYSPSLKKSYREVSIPVLPILMGSDLNEQVAEITPISVDYLLRDTLLILNEKKGEKIKFKDFFNSLSKDSTKSELTNLLTETNESDGRISITDFIILFLNDKAKLKDFTERTGIKQDDEVSIEDLSVIIFHDLLTKRLSSK</sequence>
<dbReference type="Pfam" id="PF19994">
    <property type="entry name" value="GASH"/>
    <property type="match status" value="1"/>
</dbReference>
<reference evidence="2 3" key="1">
    <citation type="submission" date="2016-10" db="EMBL/GenBank/DDBJ databases">
        <authorList>
            <person name="Varghese N."/>
            <person name="Submissions S."/>
        </authorList>
    </citation>
    <scope>NUCLEOTIDE SEQUENCE [LARGE SCALE GENOMIC DNA]</scope>
    <source>
        <strain evidence="2 3">DSM 17997</strain>
    </source>
</reference>